<dbReference type="EMBL" id="VISQ01000001">
    <property type="protein sequence ID" value="TVZ68754.1"/>
    <property type="molecule type" value="Genomic_DNA"/>
</dbReference>
<dbReference type="AlphaFoldDB" id="A0A542D816"/>
<evidence type="ECO:0000313" key="1">
    <source>
        <dbReference type="EMBL" id="TVZ68754.1"/>
    </source>
</evidence>
<sequence>MGARLVDQMAAMSHKGWLSRSLFIKTWSLIKKTALTYNNFLYPNEPHRCAGVASLKSIGLMNVVKEGNSSILTVNRCMLCCCTS</sequence>
<organism evidence="1">
    <name type="scientific">Serratia fonticola</name>
    <dbReference type="NCBI Taxonomy" id="47917"/>
    <lineage>
        <taxon>Bacteria</taxon>
        <taxon>Pseudomonadati</taxon>
        <taxon>Pseudomonadota</taxon>
        <taxon>Gammaproteobacteria</taxon>
        <taxon>Enterobacterales</taxon>
        <taxon>Yersiniaceae</taxon>
        <taxon>Serratia</taxon>
    </lineage>
</organism>
<proteinExistence type="predicted"/>
<comment type="caution">
    <text evidence="1">The sequence shown here is derived from an EMBL/GenBank/DDBJ whole genome shotgun (WGS) entry which is preliminary data.</text>
</comment>
<reference evidence="1" key="2">
    <citation type="submission" date="2019-08" db="EMBL/GenBank/DDBJ databases">
        <title>Investigation of anaerobic lignin degradation for improved lignocellulosic biofuels.</title>
        <authorList>
            <person name="Deangelis K.PhD."/>
        </authorList>
    </citation>
    <scope>NUCLEOTIDE SEQUENCE [LARGE SCALE GENOMIC DNA]</scope>
    <source>
        <strain evidence="1">128R</strain>
    </source>
</reference>
<protein>
    <submittedName>
        <fullName evidence="1">Uncharacterized protein</fullName>
    </submittedName>
</protein>
<reference evidence="1" key="1">
    <citation type="submission" date="2019-06" db="EMBL/GenBank/DDBJ databases">
        <authorList>
            <person name="Deangelis K."/>
            <person name="Huntemann M."/>
            <person name="Clum A."/>
            <person name="Pillay M."/>
            <person name="Palaniappan K."/>
            <person name="Varghese N."/>
            <person name="Mikhailova N."/>
            <person name="Stamatis D."/>
            <person name="Reddy T."/>
            <person name="Daum C."/>
            <person name="Shapiro N."/>
            <person name="Ivanova N."/>
            <person name="Kyrpides N."/>
            <person name="Woyke T."/>
        </authorList>
    </citation>
    <scope>NUCLEOTIDE SEQUENCE [LARGE SCALE GENOMIC DNA]</scope>
    <source>
        <strain evidence="1">128R</strain>
    </source>
</reference>
<gene>
    <name evidence="1" type="ORF">FHU10_1210</name>
</gene>
<name>A0A542D816_SERFO</name>
<accession>A0A542D816</accession>